<dbReference type="EMBL" id="VSSQ01003600">
    <property type="protein sequence ID" value="MPM21488.1"/>
    <property type="molecule type" value="Genomic_DNA"/>
</dbReference>
<dbReference type="AlphaFoldDB" id="A0A644Y0C3"/>
<feature type="transmembrane region" description="Helical" evidence="2">
    <location>
        <begin position="6"/>
        <end position="30"/>
    </location>
</feature>
<reference evidence="3" key="1">
    <citation type="submission" date="2019-08" db="EMBL/GenBank/DDBJ databases">
        <authorList>
            <person name="Kucharzyk K."/>
            <person name="Murdoch R.W."/>
            <person name="Higgins S."/>
            <person name="Loffler F."/>
        </authorList>
    </citation>
    <scope>NUCLEOTIDE SEQUENCE</scope>
</reference>
<accession>A0A644Y0C3</accession>
<gene>
    <name evidence="3" type="ORF">SDC9_67932</name>
</gene>
<feature type="transmembrane region" description="Helical" evidence="2">
    <location>
        <begin position="51"/>
        <end position="72"/>
    </location>
</feature>
<keyword evidence="2" id="KW-1133">Transmembrane helix</keyword>
<feature type="region of interest" description="Disordered" evidence="1">
    <location>
        <begin position="142"/>
        <end position="174"/>
    </location>
</feature>
<feature type="compositionally biased region" description="Low complexity" evidence="1">
    <location>
        <begin position="144"/>
        <end position="160"/>
    </location>
</feature>
<comment type="caution">
    <text evidence="3">The sequence shown here is derived from an EMBL/GenBank/DDBJ whole genome shotgun (WGS) entry which is preliminary data.</text>
</comment>
<keyword evidence="2" id="KW-0812">Transmembrane</keyword>
<organism evidence="3">
    <name type="scientific">bioreactor metagenome</name>
    <dbReference type="NCBI Taxonomy" id="1076179"/>
    <lineage>
        <taxon>unclassified sequences</taxon>
        <taxon>metagenomes</taxon>
        <taxon>ecological metagenomes</taxon>
    </lineage>
</organism>
<keyword evidence="2" id="KW-0472">Membrane</keyword>
<sequence length="174" mass="19126">MTDSFSLFDMLLLAIAVYVLYAGIVGKGRLFSLENIKEGMEKEYISMSRKFYILLGVFMLINSGASLLRGVFYQQVVTAATDTTAASATWEAKVELGKFAFMTPQVFTIISYVALGITLALIILLAVLMRKFMDKDAARKRAEASGAAPRPNPNALPRSAFEFDDEDKGEGQSK</sequence>
<evidence type="ECO:0000256" key="2">
    <source>
        <dbReference type="SAM" id="Phobius"/>
    </source>
</evidence>
<protein>
    <submittedName>
        <fullName evidence="3">Uncharacterized protein</fullName>
    </submittedName>
</protein>
<feature type="transmembrane region" description="Helical" evidence="2">
    <location>
        <begin position="109"/>
        <end position="129"/>
    </location>
</feature>
<evidence type="ECO:0000313" key="3">
    <source>
        <dbReference type="EMBL" id="MPM21488.1"/>
    </source>
</evidence>
<proteinExistence type="predicted"/>
<evidence type="ECO:0000256" key="1">
    <source>
        <dbReference type="SAM" id="MobiDB-lite"/>
    </source>
</evidence>
<name>A0A644Y0C3_9ZZZZ</name>